<dbReference type="Pfam" id="PF00072">
    <property type="entry name" value="Response_reg"/>
    <property type="match status" value="1"/>
</dbReference>
<protein>
    <submittedName>
        <fullName evidence="3">Response regulator receiver domain protein</fullName>
    </submittedName>
</protein>
<reference evidence="3 4" key="1">
    <citation type="journal article" date="2015" name="Genome Announc.">
        <title>Draft Genome Sequences of Leptospira santarosai Strains U160, U164, and U233, Isolated from Asymptomatic Cattle.</title>
        <authorList>
            <person name="Kremer F.S."/>
            <person name="Eslabao M.R."/>
            <person name="Provisor M."/>
            <person name="Woloski R.D."/>
            <person name="Ramires O.V."/>
            <person name="Moreno L.Z."/>
            <person name="Moreno A.M."/>
            <person name="Hamond C."/>
            <person name="Lilenbaum W."/>
            <person name="Dellagostin O.A."/>
        </authorList>
    </citation>
    <scope>NUCLEOTIDE SEQUENCE [LARGE SCALE GENOMIC DNA]</scope>
    <source>
        <strain evidence="3 4">U160</strain>
    </source>
</reference>
<dbReference type="PANTHER" id="PTHR44520:SF2">
    <property type="entry name" value="RESPONSE REGULATOR RCP1"/>
    <property type="match status" value="1"/>
</dbReference>
<feature type="modified residue" description="4-aspartylphosphate" evidence="1">
    <location>
        <position position="86"/>
    </location>
</feature>
<dbReference type="SUPFAM" id="SSF52172">
    <property type="entry name" value="CheY-like"/>
    <property type="match status" value="1"/>
</dbReference>
<proteinExistence type="predicted"/>
<dbReference type="AlphaFoldDB" id="A0A0M2X2C4"/>
<feature type="domain" description="Response regulatory" evidence="2">
    <location>
        <begin position="25"/>
        <end position="153"/>
    </location>
</feature>
<dbReference type="Gene3D" id="3.40.50.2300">
    <property type="match status" value="1"/>
</dbReference>
<gene>
    <name evidence="3" type="ORF">XB16_3204</name>
</gene>
<dbReference type="InterPro" id="IPR011006">
    <property type="entry name" value="CheY-like_superfamily"/>
</dbReference>
<dbReference type="InterPro" id="IPR052893">
    <property type="entry name" value="TCS_response_regulator"/>
</dbReference>
<evidence type="ECO:0000313" key="3">
    <source>
        <dbReference type="EMBL" id="AVQ13499.1"/>
    </source>
</evidence>
<dbReference type="Proteomes" id="UP000033961">
    <property type="component" value="Chromosome I"/>
</dbReference>
<dbReference type="PANTHER" id="PTHR44520">
    <property type="entry name" value="RESPONSE REGULATOR RCP1-RELATED"/>
    <property type="match status" value="1"/>
</dbReference>
<accession>A0A0M2X2C4</accession>
<evidence type="ECO:0000313" key="4">
    <source>
        <dbReference type="Proteomes" id="UP000033961"/>
    </source>
</evidence>
<name>A0A0M2X2C4_9LEPT</name>
<dbReference type="InterPro" id="IPR001789">
    <property type="entry name" value="Sig_transdc_resp-reg_receiver"/>
</dbReference>
<sequence>MWIFRALSRRLKNMKAEIKNQNSIHVLVAEDDPDDRLLMRDGFRENNLINPLHFVKDGEELFDFLQNRGQYSDTLKYPRPGIIFLDLNMPRMDGREVLKTIKSIPEFKTIPVIVLTTSREEEDMFQTYDLGANSFIRKPVEFDAFMETIRTLGEYWLEVVELPVV</sequence>
<dbReference type="EMBL" id="CP027843">
    <property type="protein sequence ID" value="AVQ13499.1"/>
    <property type="molecule type" value="Genomic_DNA"/>
</dbReference>
<keyword evidence="1" id="KW-0597">Phosphoprotein</keyword>
<dbReference type="CDD" id="cd17557">
    <property type="entry name" value="REC_Rcp-like"/>
    <property type="match status" value="1"/>
</dbReference>
<evidence type="ECO:0000259" key="2">
    <source>
        <dbReference type="PROSITE" id="PS50110"/>
    </source>
</evidence>
<dbReference type="GO" id="GO:0000160">
    <property type="term" value="P:phosphorelay signal transduction system"/>
    <property type="evidence" value="ECO:0007669"/>
    <property type="project" value="InterPro"/>
</dbReference>
<evidence type="ECO:0000256" key="1">
    <source>
        <dbReference type="PROSITE-ProRule" id="PRU00169"/>
    </source>
</evidence>
<dbReference type="SMART" id="SM00448">
    <property type="entry name" value="REC"/>
    <property type="match status" value="1"/>
</dbReference>
<dbReference type="PROSITE" id="PS50110">
    <property type="entry name" value="RESPONSE_REGULATORY"/>
    <property type="match status" value="1"/>
</dbReference>
<organism evidence="3 4">
    <name type="scientific">Leptospira santarosai</name>
    <dbReference type="NCBI Taxonomy" id="28183"/>
    <lineage>
        <taxon>Bacteria</taxon>
        <taxon>Pseudomonadati</taxon>
        <taxon>Spirochaetota</taxon>
        <taxon>Spirochaetia</taxon>
        <taxon>Leptospirales</taxon>
        <taxon>Leptospiraceae</taxon>
        <taxon>Leptospira</taxon>
    </lineage>
</organism>